<proteinExistence type="predicted"/>
<name>A0A239UAQ5_9STAP</name>
<dbReference type="OrthoDB" id="9789605at2"/>
<dbReference type="Proteomes" id="UP000321736">
    <property type="component" value="Unassembled WGS sequence"/>
</dbReference>
<dbReference type="PANTHER" id="PTHR43800:SF1">
    <property type="entry name" value="PEPTIDYL-LYSINE N-ACETYLTRANSFERASE YJAB"/>
    <property type="match status" value="1"/>
</dbReference>
<dbReference type="EMBL" id="BKAR01000004">
    <property type="protein sequence ID" value="GEP83955.1"/>
    <property type="molecule type" value="Genomic_DNA"/>
</dbReference>
<keyword evidence="1 3" id="KW-0808">Transferase</keyword>
<protein>
    <submittedName>
        <fullName evidence="3">Acetyltransferase</fullName>
    </submittedName>
</protein>
<organism evidence="3 4">
    <name type="scientific">Staphylococcus piscifermentans</name>
    <dbReference type="NCBI Taxonomy" id="70258"/>
    <lineage>
        <taxon>Bacteria</taxon>
        <taxon>Bacillati</taxon>
        <taxon>Bacillota</taxon>
        <taxon>Bacilli</taxon>
        <taxon>Bacillales</taxon>
        <taxon>Staphylococcaceae</taxon>
        <taxon>Staphylococcus</taxon>
    </lineage>
</organism>
<dbReference type="InterPro" id="IPR016181">
    <property type="entry name" value="Acyl_CoA_acyltransferase"/>
</dbReference>
<evidence type="ECO:0000313" key="3">
    <source>
        <dbReference type="EMBL" id="GEP83955.1"/>
    </source>
</evidence>
<dbReference type="PANTHER" id="PTHR43800">
    <property type="entry name" value="PEPTIDYL-LYSINE N-ACETYLTRANSFERASE YJAB"/>
    <property type="match status" value="1"/>
</dbReference>
<dbReference type="Pfam" id="PF00583">
    <property type="entry name" value="Acetyltransf_1"/>
    <property type="match status" value="1"/>
</dbReference>
<keyword evidence="4" id="KW-1185">Reference proteome</keyword>
<sequence>MTLSKRKLQEKDYSIALEIWARSVKATHDFLKEKDRLELKTEIPNYFKLVEAYLWSNDQEVIGFSGTNEQNLEMLFIDPKYFKRGYGTEIVRHLIQENKIQYIDVNKDNAQALKFYLKNGFTIHSESQKDGQGRDYPVLHLKL</sequence>
<dbReference type="PROSITE" id="PS51186">
    <property type="entry name" value="GNAT"/>
    <property type="match status" value="1"/>
</dbReference>
<keyword evidence="2" id="KW-0012">Acyltransferase</keyword>
<dbReference type="RefSeq" id="WP_095106346.1">
    <property type="nucleotide sequence ID" value="NZ_BKAR01000004.1"/>
</dbReference>
<evidence type="ECO:0000313" key="4">
    <source>
        <dbReference type="Proteomes" id="UP000321736"/>
    </source>
</evidence>
<dbReference type="Gene3D" id="3.40.630.30">
    <property type="match status" value="1"/>
</dbReference>
<reference evidence="3 4" key="1">
    <citation type="submission" date="2019-07" db="EMBL/GenBank/DDBJ databases">
        <title>Whole genome shotgun sequence of Staphylococcus piscifermentans NBRC 109625.</title>
        <authorList>
            <person name="Hosoyama A."/>
            <person name="Uohara A."/>
            <person name="Ohji S."/>
            <person name="Ichikawa N."/>
        </authorList>
    </citation>
    <scope>NUCLEOTIDE SEQUENCE [LARGE SCALE GENOMIC DNA]</scope>
    <source>
        <strain evidence="3 4">NBRC 109625</strain>
    </source>
</reference>
<dbReference type="GO" id="GO:0016747">
    <property type="term" value="F:acyltransferase activity, transferring groups other than amino-acyl groups"/>
    <property type="evidence" value="ECO:0007669"/>
    <property type="project" value="InterPro"/>
</dbReference>
<dbReference type="InterPro" id="IPR000182">
    <property type="entry name" value="GNAT_dom"/>
</dbReference>
<dbReference type="AlphaFoldDB" id="A0A239UAQ5"/>
<evidence type="ECO:0000256" key="2">
    <source>
        <dbReference type="ARBA" id="ARBA00023315"/>
    </source>
</evidence>
<comment type="caution">
    <text evidence="3">The sequence shown here is derived from an EMBL/GenBank/DDBJ whole genome shotgun (WGS) entry which is preliminary data.</text>
</comment>
<accession>A0A239UAQ5</accession>
<dbReference type="CDD" id="cd04301">
    <property type="entry name" value="NAT_SF"/>
    <property type="match status" value="1"/>
</dbReference>
<gene>
    <name evidence="3" type="ORF">SPI02_05400</name>
</gene>
<evidence type="ECO:0000256" key="1">
    <source>
        <dbReference type="ARBA" id="ARBA00022679"/>
    </source>
</evidence>
<dbReference type="SUPFAM" id="SSF55729">
    <property type="entry name" value="Acyl-CoA N-acyltransferases (Nat)"/>
    <property type="match status" value="1"/>
</dbReference>